<feature type="region of interest" description="Disordered" evidence="2">
    <location>
        <begin position="1314"/>
        <end position="1341"/>
    </location>
</feature>
<dbReference type="PANTHER" id="PTHR47357:SF1">
    <property type="entry name" value="SPINDLE POLE BODY COMPONENT 110"/>
    <property type="match status" value="1"/>
</dbReference>
<organism evidence="3 4">
    <name type="scientific">Auxenochlorella protothecoides</name>
    <name type="common">Green microalga</name>
    <name type="synonym">Chlorella protothecoides</name>
    <dbReference type="NCBI Taxonomy" id="3075"/>
    <lineage>
        <taxon>Eukaryota</taxon>
        <taxon>Viridiplantae</taxon>
        <taxon>Chlorophyta</taxon>
        <taxon>core chlorophytes</taxon>
        <taxon>Trebouxiophyceae</taxon>
        <taxon>Chlorellales</taxon>
        <taxon>Chlorellaceae</taxon>
        <taxon>Auxenochlorella</taxon>
    </lineage>
</organism>
<evidence type="ECO:0000256" key="2">
    <source>
        <dbReference type="SAM" id="MobiDB-lite"/>
    </source>
</evidence>
<name>A0A087STC5_AUXPR</name>
<dbReference type="STRING" id="3075.A0A087STC5"/>
<evidence type="ECO:0000256" key="1">
    <source>
        <dbReference type="SAM" id="Coils"/>
    </source>
</evidence>
<feature type="coiled-coil region" evidence="1">
    <location>
        <begin position="43"/>
        <end position="217"/>
    </location>
</feature>
<feature type="region of interest" description="Disordered" evidence="2">
    <location>
        <begin position="287"/>
        <end position="306"/>
    </location>
</feature>
<feature type="region of interest" description="Disordered" evidence="2">
    <location>
        <begin position="583"/>
        <end position="605"/>
    </location>
</feature>
<evidence type="ECO:0000313" key="4">
    <source>
        <dbReference type="Proteomes" id="UP000028924"/>
    </source>
</evidence>
<dbReference type="GO" id="GO:0005856">
    <property type="term" value="C:cytoskeleton"/>
    <property type="evidence" value="ECO:0007669"/>
    <property type="project" value="TreeGrafter"/>
</dbReference>
<reference evidence="3 4" key="1">
    <citation type="journal article" date="2014" name="BMC Genomics">
        <title>Oil accumulation mechanisms of the oleaginous microalga Chlorella protothecoides revealed through its genome, transcriptomes, and proteomes.</title>
        <authorList>
            <person name="Gao C."/>
            <person name="Wang Y."/>
            <person name="Shen Y."/>
            <person name="Yan D."/>
            <person name="He X."/>
            <person name="Dai J."/>
            <person name="Wu Q."/>
        </authorList>
    </citation>
    <scope>NUCLEOTIDE SEQUENCE [LARGE SCALE GENOMIC DNA]</scope>
    <source>
        <strain evidence="3 4">0710</strain>
    </source>
</reference>
<keyword evidence="4" id="KW-1185">Reference proteome</keyword>
<feature type="compositionally biased region" description="Basic and acidic residues" evidence="2">
    <location>
        <begin position="1325"/>
        <end position="1341"/>
    </location>
</feature>
<dbReference type="eggNOG" id="ENOG502SC5D">
    <property type="taxonomic scope" value="Eukaryota"/>
</dbReference>
<feature type="compositionally biased region" description="Basic and acidic residues" evidence="2">
    <location>
        <begin position="583"/>
        <end position="592"/>
    </location>
</feature>
<feature type="coiled-coil region" evidence="1">
    <location>
        <begin position="766"/>
        <end position="849"/>
    </location>
</feature>
<feature type="coiled-coil region" evidence="1">
    <location>
        <begin position="1253"/>
        <end position="1311"/>
    </location>
</feature>
<feature type="coiled-coil region" evidence="1">
    <location>
        <begin position="960"/>
        <end position="1107"/>
    </location>
</feature>
<feature type="compositionally biased region" description="Low complexity" evidence="2">
    <location>
        <begin position="1181"/>
        <end position="1191"/>
    </location>
</feature>
<dbReference type="OrthoDB" id="10692957at2759"/>
<sequence>MPCPPATTTVQSSTLQAEVEKRAQRMALLQAKLQRTRFTLTELQASQQRLRTSTDKVESLNAQLNKDERSKARRASLGALRGELNEALSVMNAASRRVEQMEAITDMLVSQLAEREAQLGEAQEAARCAESQHAQEVAALTGEREGLIDQVASSQERLADLEARDAELGLKLDEAARRAATLGAALRGAEAERDAAVAREREALRGAMAEAQQAQHDLVLQLQAKEEALAAALEQAKMGTPVGEGAKKVLPMAFQRIKCVHLESRAPERPGGLANVLLATQQQLAEEKAQREGAETAAQQAQRERDEAINTLESKISAMDAERQRQVAEKHASLESMVRAAAAATTEAAMKAEALKKLRIEQEALEARLAASEGHGAEVAARLAARDAEVGTLSRQVADLEALSAQAEAGLRGLGAELAAAQGRAEAGAVAVDALSTRLAAAEAGAADAVAAARGAAEALEAARREGADLRDELRAERRERGLLAGERDELQRSVDALKAERACAMAEAAGLRAEIDAVRAQHAAEADRAALELATAQREHEASLAEAAAARSSAAALERLVSELEARAGSLDEERAALESRLGETEGRLAEARAQGTPAGEGAKTVSRLALQRVRDLQEVEAGLRAELAAKAAALEQLEGELARLLCDTQALQEAVAGLEAGVAESAAAVTNLERRLEESAARRAELEAALAAARAMATGEGHRADAAAAEIVALRSELAGAGGALEAARAAHARDQEEGAARCEELAARLAEVREAGRQLAELKSGAEARAAALESELEELKQAPPAGTPVGNASKQVVRLSFAKIQEMREREAEQGERVAALEASLEEARAKLAEAQAALQTRETALQAQLEGKDQELAAARTSAAAAAAALHARLDEALAGARVAQEAHAAVQAEPEAHLQSKAALQAEIESLRDTVAHLGTLFYTADATLAAQTAAQEGSETEWVAQLCAARSDRDAAELERAGLERDLQAALERLAAKEAEVEEARGAPTPKGEAAKQVASLSMRRIAELQSELAAHEAAVAAAGERSAALAAELEATRAELAAAQAAAQAESGSLAEELAALRARVAADSENAAVAKTQMETLEAALAAARLEAASLSAARAGAMGDSAPRSPNTAAVAPLQASPAAPVLLPNLLMTCLLGALSFARIAELEEQLADQMRQGEAAQEGTEQARQELASAQAARRAAAESSAEVARLEHELAVSSRQVEEQRALLTHVTEALALQREATSLTQRLGDERAVELAKQLETARRASAESGLRLQQAERELAGAARTKRQHAELSATFSAARAKAEALAVELNALKAEKALRSSSTAQATAEVERARRREQAGERRAEAEAARRIELEAALRASRVEAQRAGRAAEAAEAEAARKLQALASEHSQRERVLRLVASLACGALLALGSAWMVQQGKCE</sequence>
<gene>
    <name evidence="3" type="ORF">F751_6498</name>
</gene>
<dbReference type="GO" id="GO:0005200">
    <property type="term" value="F:structural constituent of cytoskeleton"/>
    <property type="evidence" value="ECO:0007669"/>
    <property type="project" value="TreeGrafter"/>
</dbReference>
<accession>A0A087STC5</accession>
<keyword evidence="1" id="KW-0175">Coiled coil</keyword>
<evidence type="ECO:0000313" key="3">
    <source>
        <dbReference type="EMBL" id="KFM28979.1"/>
    </source>
</evidence>
<dbReference type="Proteomes" id="UP000028924">
    <property type="component" value="Unassembled WGS sequence"/>
</dbReference>
<dbReference type="PANTHER" id="PTHR47357">
    <property type="entry name" value="COP1-INTERACTIVE PROTEIN 1"/>
    <property type="match status" value="1"/>
</dbReference>
<feature type="coiled-coil region" evidence="1">
    <location>
        <begin position="622"/>
        <end position="698"/>
    </location>
</feature>
<protein>
    <submittedName>
        <fullName evidence="3">Uncharacterized protein</fullName>
    </submittedName>
</protein>
<dbReference type="Gene3D" id="1.10.287.1490">
    <property type="match status" value="1"/>
</dbReference>
<dbReference type="KEGG" id="apro:F751_6498"/>
<dbReference type="EMBL" id="KL662185">
    <property type="protein sequence ID" value="KFM28979.1"/>
    <property type="molecule type" value="Genomic_DNA"/>
</dbReference>
<proteinExistence type="predicted"/>
<dbReference type="RefSeq" id="XP_011402028.1">
    <property type="nucleotide sequence ID" value="XM_011403726.1"/>
</dbReference>
<dbReference type="GeneID" id="23617889"/>
<feature type="region of interest" description="Disordered" evidence="2">
    <location>
        <begin position="1166"/>
        <end position="1191"/>
    </location>
</feature>